<accession>A0A9W7ESI4</accession>
<dbReference type="PROSITE" id="PS50848">
    <property type="entry name" value="START"/>
    <property type="match status" value="1"/>
</dbReference>
<dbReference type="InterPro" id="IPR002913">
    <property type="entry name" value="START_lipid-bd_dom"/>
</dbReference>
<dbReference type="PANTHER" id="PTHR19308">
    <property type="entry name" value="PHOSPHATIDYLCHOLINE TRANSFER PROTEIN"/>
    <property type="match status" value="1"/>
</dbReference>
<dbReference type="Gene3D" id="3.30.530.20">
    <property type="match status" value="2"/>
</dbReference>
<dbReference type="EMBL" id="BLQM01000409">
    <property type="protein sequence ID" value="GMH88273.1"/>
    <property type="molecule type" value="Genomic_DNA"/>
</dbReference>
<gene>
    <name evidence="3" type="ORF">TL16_g11109</name>
</gene>
<protein>
    <recommendedName>
        <fullName evidence="2">START domain-containing protein</fullName>
    </recommendedName>
</protein>
<sequence>MIVFRIDLFRRWGEQLMEDQAPVFASCEELLGGGGEEGWKALESNSKDVAMSVKYFPPEKGGRSVATGKAVGVVDGSVEEVAAWAMDFCSNERMRIHKEFKKPARLELREKSRVNENTAATVKKFPFFLDNREFLFVQIWKSEEGHVSIASESVDGEVDHGVKLKKTRGFSRAIWQIEDLPLRGGAKQCRATFIQQLDAGGSIPTWVVVKKVPQQLSVVQEAIDKFRQDEEVDAAEVGELAKFIRERAQDEVYSEAENALLERIRQKFEGSLKEGKCWKPPKSPDVFVNMEATFEEGGSTAIVGRSVTIVDAVIEDCAAREYVKMIREKMSAHCDFGGLEREVVKLNSHNDIYRVVHDLGVPGFAPREWLNRSVWKVVDENTINVGYEDIEDGNFPIGAGKKYARASSIVFLKYERLPEVNDIPQTRVTYCIQVDLRGLIPMFIANSKIISQLELNDEGDIRQKLGDRRWSEKGNRQENQGGGRGAGSFGAV</sequence>
<name>A0A9W7ESI4_9STRA</name>
<evidence type="ECO:0000256" key="1">
    <source>
        <dbReference type="SAM" id="MobiDB-lite"/>
    </source>
</evidence>
<feature type="region of interest" description="Disordered" evidence="1">
    <location>
        <begin position="466"/>
        <end position="492"/>
    </location>
</feature>
<proteinExistence type="predicted"/>
<dbReference type="GO" id="GO:0008289">
    <property type="term" value="F:lipid binding"/>
    <property type="evidence" value="ECO:0007669"/>
    <property type="project" value="InterPro"/>
</dbReference>
<dbReference type="GO" id="GO:0005737">
    <property type="term" value="C:cytoplasm"/>
    <property type="evidence" value="ECO:0007669"/>
    <property type="project" value="UniProtKB-ARBA"/>
</dbReference>
<evidence type="ECO:0000313" key="3">
    <source>
        <dbReference type="EMBL" id="GMH88273.1"/>
    </source>
</evidence>
<comment type="caution">
    <text evidence="3">The sequence shown here is derived from an EMBL/GenBank/DDBJ whole genome shotgun (WGS) entry which is preliminary data.</text>
</comment>
<feature type="domain" description="START" evidence="2">
    <location>
        <begin position="36"/>
        <end position="208"/>
    </location>
</feature>
<feature type="compositionally biased region" description="Gly residues" evidence="1">
    <location>
        <begin position="480"/>
        <end position="492"/>
    </location>
</feature>
<evidence type="ECO:0000313" key="4">
    <source>
        <dbReference type="Proteomes" id="UP001162640"/>
    </source>
</evidence>
<feature type="compositionally biased region" description="Basic and acidic residues" evidence="1">
    <location>
        <begin position="466"/>
        <end position="476"/>
    </location>
</feature>
<dbReference type="SUPFAM" id="SSF55961">
    <property type="entry name" value="Bet v1-like"/>
    <property type="match status" value="2"/>
</dbReference>
<organism evidence="3 4">
    <name type="scientific">Triparma laevis f. inornata</name>
    <dbReference type="NCBI Taxonomy" id="1714386"/>
    <lineage>
        <taxon>Eukaryota</taxon>
        <taxon>Sar</taxon>
        <taxon>Stramenopiles</taxon>
        <taxon>Ochrophyta</taxon>
        <taxon>Bolidophyceae</taxon>
        <taxon>Parmales</taxon>
        <taxon>Triparmaceae</taxon>
        <taxon>Triparma</taxon>
    </lineage>
</organism>
<dbReference type="Pfam" id="PF01852">
    <property type="entry name" value="START"/>
    <property type="match status" value="1"/>
</dbReference>
<dbReference type="InterPro" id="IPR023393">
    <property type="entry name" value="START-like_dom_sf"/>
</dbReference>
<evidence type="ECO:0000259" key="2">
    <source>
        <dbReference type="PROSITE" id="PS50848"/>
    </source>
</evidence>
<dbReference type="InterPro" id="IPR051213">
    <property type="entry name" value="START_lipid_transfer"/>
</dbReference>
<dbReference type="Proteomes" id="UP001162640">
    <property type="component" value="Unassembled WGS sequence"/>
</dbReference>
<dbReference type="AlphaFoldDB" id="A0A9W7ESI4"/>
<reference evidence="4" key="1">
    <citation type="journal article" date="2023" name="Commun. Biol.">
        <title>Genome analysis of Parmales, the sister group of diatoms, reveals the evolutionary specialization of diatoms from phago-mixotrophs to photoautotrophs.</title>
        <authorList>
            <person name="Ban H."/>
            <person name="Sato S."/>
            <person name="Yoshikawa S."/>
            <person name="Yamada K."/>
            <person name="Nakamura Y."/>
            <person name="Ichinomiya M."/>
            <person name="Sato N."/>
            <person name="Blanc-Mathieu R."/>
            <person name="Endo H."/>
            <person name="Kuwata A."/>
            <person name="Ogata H."/>
        </authorList>
    </citation>
    <scope>NUCLEOTIDE SEQUENCE [LARGE SCALE GENOMIC DNA]</scope>
</reference>
<dbReference type="PANTHER" id="PTHR19308:SF14">
    <property type="entry name" value="START DOMAIN-CONTAINING PROTEIN"/>
    <property type="match status" value="1"/>
</dbReference>